<protein>
    <recommendedName>
        <fullName evidence="3">SMI1/KNR4 family protein</fullName>
    </recommendedName>
</protein>
<dbReference type="EMBL" id="FTOL01000001">
    <property type="protein sequence ID" value="SIS70493.1"/>
    <property type="molecule type" value="Genomic_DNA"/>
</dbReference>
<keyword evidence="2" id="KW-1185">Reference proteome</keyword>
<accession>A0A1N7L9N0</accession>
<dbReference type="RefSeq" id="WP_076550515.1">
    <property type="nucleotide sequence ID" value="NZ_FTOL01000001.1"/>
</dbReference>
<gene>
    <name evidence="1" type="ORF">SAMN05421786_1011120</name>
</gene>
<evidence type="ECO:0000313" key="1">
    <source>
        <dbReference type="EMBL" id="SIS70493.1"/>
    </source>
</evidence>
<evidence type="ECO:0008006" key="3">
    <source>
        <dbReference type="Google" id="ProtNLM"/>
    </source>
</evidence>
<dbReference type="OrthoDB" id="1273307at2"/>
<dbReference type="AlphaFoldDB" id="A0A1N7L9N0"/>
<reference evidence="2" key="1">
    <citation type="submission" date="2017-01" db="EMBL/GenBank/DDBJ databases">
        <authorList>
            <person name="Varghese N."/>
            <person name="Submissions S."/>
        </authorList>
    </citation>
    <scope>NUCLEOTIDE SEQUENCE [LARGE SCALE GENOMIC DNA]</scope>
    <source>
        <strain evidence="2">DSM 18017</strain>
    </source>
</reference>
<proteinExistence type="predicted"/>
<evidence type="ECO:0000313" key="2">
    <source>
        <dbReference type="Proteomes" id="UP000186744"/>
    </source>
</evidence>
<sequence>MKKVIETLIQMNRFEQEKGLSLEDIRALNENLGKPIPDFFISYLNIFGFNENLFGEVFNEEDDFVEQNEMIQELGYTDYIAIGDAYNENLIVAHIENQQLFLIEDDHLIDLEITFSQMLIQAVEALDSKKFDNIQQVNSAYESLQHHKTTLRNSFIESFSQLNSAVTNNQDSLYGVIITKNRTHNLYSLYAGSLTTFRLEINKQTIDYNHLWNPEKMDYHQSISIDEILKDIKTEIDYKALDLLFLDVLRELKEEGYFIDQINHFSISIQSDHVNLFPEDSYQESLMKENNLETKIRRFWESPYDRTRLLIETL</sequence>
<dbReference type="Proteomes" id="UP000186744">
    <property type="component" value="Unassembled WGS sequence"/>
</dbReference>
<name>A0A1N7L9N0_9FLAO</name>
<organism evidence="1 2">
    <name type="scientific">Chryseobacterium ureilyticum</name>
    <dbReference type="NCBI Taxonomy" id="373668"/>
    <lineage>
        <taxon>Bacteria</taxon>
        <taxon>Pseudomonadati</taxon>
        <taxon>Bacteroidota</taxon>
        <taxon>Flavobacteriia</taxon>
        <taxon>Flavobacteriales</taxon>
        <taxon>Weeksellaceae</taxon>
        <taxon>Chryseobacterium group</taxon>
        <taxon>Chryseobacterium</taxon>
    </lineage>
</organism>